<dbReference type="PANTHER" id="PTHR30329">
    <property type="entry name" value="STATOR ELEMENT OF FLAGELLAR MOTOR COMPLEX"/>
    <property type="match status" value="1"/>
</dbReference>
<gene>
    <name evidence="7" type="ORF">F7D14_00785</name>
</gene>
<feature type="domain" description="OmpA-like" evidence="6">
    <location>
        <begin position="247"/>
        <end position="362"/>
    </location>
</feature>
<proteinExistence type="predicted"/>
<dbReference type="PROSITE" id="PS51123">
    <property type="entry name" value="OMPA_2"/>
    <property type="match status" value="1"/>
</dbReference>
<feature type="region of interest" description="Disordered" evidence="5">
    <location>
        <begin position="337"/>
        <end position="362"/>
    </location>
</feature>
<organism evidence="7 8">
    <name type="scientific">Methylocystis parvus</name>
    <dbReference type="NCBI Taxonomy" id="134"/>
    <lineage>
        <taxon>Bacteria</taxon>
        <taxon>Pseudomonadati</taxon>
        <taxon>Pseudomonadota</taxon>
        <taxon>Alphaproteobacteria</taxon>
        <taxon>Hyphomicrobiales</taxon>
        <taxon>Methylocystaceae</taxon>
        <taxon>Methylocystis</taxon>
    </lineage>
</organism>
<evidence type="ECO:0000313" key="7">
    <source>
        <dbReference type="EMBL" id="QGM96168.1"/>
    </source>
</evidence>
<name>A0A6B8M1G0_9HYPH</name>
<comment type="subcellular location">
    <subcellularLocation>
        <location evidence="1">Cell outer membrane</location>
    </subcellularLocation>
</comment>
<dbReference type="AlphaFoldDB" id="A0A6B8M1G0"/>
<dbReference type="InterPro" id="IPR006665">
    <property type="entry name" value="OmpA-like"/>
</dbReference>
<dbReference type="CDD" id="cd07185">
    <property type="entry name" value="OmpA_C-like"/>
    <property type="match status" value="1"/>
</dbReference>
<dbReference type="InterPro" id="IPR036737">
    <property type="entry name" value="OmpA-like_sf"/>
</dbReference>
<dbReference type="PRINTS" id="PR01021">
    <property type="entry name" value="OMPADOMAIN"/>
</dbReference>
<evidence type="ECO:0000259" key="6">
    <source>
        <dbReference type="PROSITE" id="PS51123"/>
    </source>
</evidence>
<dbReference type="InterPro" id="IPR006664">
    <property type="entry name" value="OMP_bac"/>
</dbReference>
<keyword evidence="8" id="KW-1185">Reference proteome</keyword>
<evidence type="ECO:0000256" key="4">
    <source>
        <dbReference type="PROSITE-ProRule" id="PRU00473"/>
    </source>
</evidence>
<dbReference type="SUPFAM" id="SSF103088">
    <property type="entry name" value="OmpA-like"/>
    <property type="match status" value="1"/>
</dbReference>
<evidence type="ECO:0000313" key="8">
    <source>
        <dbReference type="Proteomes" id="UP000422569"/>
    </source>
</evidence>
<dbReference type="EMBL" id="CP044331">
    <property type="protein sequence ID" value="QGM96168.1"/>
    <property type="molecule type" value="Genomic_DNA"/>
</dbReference>
<evidence type="ECO:0000256" key="2">
    <source>
        <dbReference type="ARBA" id="ARBA00023136"/>
    </source>
</evidence>
<feature type="compositionally biased region" description="Basic and acidic residues" evidence="5">
    <location>
        <begin position="348"/>
        <end position="362"/>
    </location>
</feature>
<reference evidence="7 8" key="1">
    <citation type="submission" date="2019-09" db="EMBL/GenBank/DDBJ databases">
        <title>Isolation and complete genome sequencing of Methylocystis species.</title>
        <authorList>
            <person name="Rumah B.L."/>
            <person name="Stead C.E."/>
            <person name="Stevens B.C."/>
            <person name="Minton N.P."/>
            <person name="Grosse-Honebrink A."/>
            <person name="Zhang Y."/>
        </authorList>
    </citation>
    <scope>NUCLEOTIDE SEQUENCE [LARGE SCALE GENOMIC DNA]</scope>
    <source>
        <strain evidence="7 8">BRCS2</strain>
    </source>
</reference>
<dbReference type="PANTHER" id="PTHR30329:SF21">
    <property type="entry name" value="LIPOPROTEIN YIAD-RELATED"/>
    <property type="match status" value="1"/>
</dbReference>
<dbReference type="Gene3D" id="3.30.1330.60">
    <property type="entry name" value="OmpA-like domain"/>
    <property type="match status" value="1"/>
</dbReference>
<dbReference type="Pfam" id="PF00691">
    <property type="entry name" value="OmpA"/>
    <property type="match status" value="1"/>
</dbReference>
<dbReference type="Proteomes" id="UP000422569">
    <property type="component" value="Chromosome"/>
</dbReference>
<evidence type="ECO:0000256" key="5">
    <source>
        <dbReference type="SAM" id="MobiDB-lite"/>
    </source>
</evidence>
<protein>
    <submittedName>
        <fullName evidence="7">OmpA family protein</fullName>
    </submittedName>
</protein>
<dbReference type="GO" id="GO:0009279">
    <property type="term" value="C:cell outer membrane"/>
    <property type="evidence" value="ECO:0007669"/>
    <property type="project" value="UniProtKB-SubCell"/>
</dbReference>
<keyword evidence="2 4" id="KW-0472">Membrane</keyword>
<dbReference type="KEGG" id="mpar:F7D14_00785"/>
<evidence type="ECO:0000256" key="3">
    <source>
        <dbReference type="ARBA" id="ARBA00023237"/>
    </source>
</evidence>
<evidence type="ECO:0000256" key="1">
    <source>
        <dbReference type="ARBA" id="ARBA00004442"/>
    </source>
</evidence>
<dbReference type="InterPro" id="IPR050330">
    <property type="entry name" value="Bact_OuterMem_StrucFunc"/>
</dbReference>
<accession>A0A6B8M1G0</accession>
<sequence>MRLVCESAEPIMQHVDGAIWMSRLLPARHVQFQFSHARTLWLASCVLAASLAVSSARAEDEPGTKDGPIVGRYAGSRIAYQKNGEFDEVALLKAPHDYGALLEKNTLKDRSGSEWLQLEGRVSRTRYEIPAGRSALEVLRNYQNALKSGGFQLVFECSDKNCLTGKLQDSYLLGEQLDPENNVSTSYSDHARYALLRRSANGADVYAAILVGEDKERTTAFVETVEVKEMESDKVQVMSSSELGQAIATTGKVAVYGLLFDYDKAVLKPESKPTLDEIAKLLTEKPKLRLDIVGHTDNRGAPEYNLDLSSRRAQSVAAALTHDYAIAADRLRASGAGLTRPVAPNDTEEGRAKNRRVELVAQ</sequence>
<keyword evidence="3" id="KW-0998">Cell outer membrane</keyword>